<proteinExistence type="predicted"/>
<keyword evidence="1" id="KW-0472">Membrane</keyword>
<dbReference type="EMBL" id="WIVE01000027">
    <property type="protein sequence ID" value="MQX36862.1"/>
    <property type="molecule type" value="Genomic_DNA"/>
</dbReference>
<dbReference type="OrthoDB" id="8404691at2"/>
<comment type="caution">
    <text evidence="2">The sequence shown here is derived from an EMBL/GenBank/DDBJ whole genome shotgun (WGS) entry which is preliminary data.</text>
</comment>
<feature type="transmembrane region" description="Helical" evidence="1">
    <location>
        <begin position="6"/>
        <end position="25"/>
    </location>
</feature>
<accession>A0A7X2D4R1</accession>
<reference evidence="2 3" key="1">
    <citation type="submission" date="2019-10" db="EMBL/GenBank/DDBJ databases">
        <title>Draft whole-genome sequence of the purple nonsulfur photosynthetic bacterium Roseospira navarrensis DSM 15114.</title>
        <authorList>
            <person name="Kyndt J.A."/>
            <person name="Meyer T.E."/>
        </authorList>
    </citation>
    <scope>NUCLEOTIDE SEQUENCE [LARGE SCALE GENOMIC DNA]</scope>
    <source>
        <strain evidence="2 3">DSM 15114</strain>
    </source>
</reference>
<keyword evidence="1" id="KW-0812">Transmembrane</keyword>
<dbReference type="Proteomes" id="UP000434582">
    <property type="component" value="Unassembled WGS sequence"/>
</dbReference>
<evidence type="ECO:0000256" key="1">
    <source>
        <dbReference type="SAM" id="Phobius"/>
    </source>
</evidence>
<evidence type="ECO:0000313" key="3">
    <source>
        <dbReference type="Proteomes" id="UP000434582"/>
    </source>
</evidence>
<name>A0A7X2D4R1_9PROT</name>
<dbReference type="RefSeq" id="WP_153343756.1">
    <property type="nucleotide sequence ID" value="NZ_WIVE01000027.1"/>
</dbReference>
<keyword evidence="3" id="KW-1185">Reference proteome</keyword>
<protein>
    <submittedName>
        <fullName evidence="2">Uncharacterized protein</fullName>
    </submittedName>
</protein>
<gene>
    <name evidence="2" type="ORF">GHC57_10075</name>
</gene>
<feature type="transmembrane region" description="Helical" evidence="1">
    <location>
        <begin position="32"/>
        <end position="54"/>
    </location>
</feature>
<organism evidence="2 3">
    <name type="scientific">Roseospira navarrensis</name>
    <dbReference type="NCBI Taxonomy" id="140058"/>
    <lineage>
        <taxon>Bacteria</taxon>
        <taxon>Pseudomonadati</taxon>
        <taxon>Pseudomonadota</taxon>
        <taxon>Alphaproteobacteria</taxon>
        <taxon>Rhodospirillales</taxon>
        <taxon>Rhodospirillaceae</taxon>
        <taxon>Roseospira</taxon>
    </lineage>
</organism>
<dbReference type="AlphaFoldDB" id="A0A7X2D4R1"/>
<evidence type="ECO:0000313" key="2">
    <source>
        <dbReference type="EMBL" id="MQX36862.1"/>
    </source>
</evidence>
<keyword evidence="1" id="KW-1133">Transmembrane helix</keyword>
<sequence length="206" mass="21957">MVEAMMWAAAVLMVSGGVALSALFVRGHRARWFKLAGTGVLAGLGLSLVGGTMLQAQDQEDARIAGGFDTIAALEAARADGVETKAEHDALLRERARRVEEEAQQAAACRQDVLCWAARHAADAAVACSPAIERLAEHDFVWIALSPESRLSEVRWADEHAGTLTYGGDRIRFRTEQGDLVTQTYTCDYDPASGAVLGVAADPMGS</sequence>